<proteinExistence type="predicted"/>
<protein>
    <submittedName>
        <fullName evidence="1">Uncharacterized protein</fullName>
    </submittedName>
</protein>
<evidence type="ECO:0000313" key="2">
    <source>
        <dbReference type="Proteomes" id="UP001206128"/>
    </source>
</evidence>
<sequence length="121" mass="13104">MVTAPVVSVTVLGEPGEVDEQARQLRGELRALDVARVEFAPGGELPPGAKAVDPATVSTIIVALASSRVLVQLGKVLQDWVNRGRDRKIVVRDGDRSLEITGTTRADTQRAIDEFFDRPDQ</sequence>
<name>A0AAE3GCV9_9PSEU</name>
<dbReference type="Pfam" id="PF19953">
    <property type="entry name" value="EACC1"/>
    <property type="match status" value="1"/>
</dbReference>
<keyword evidence="2" id="KW-1185">Reference proteome</keyword>
<evidence type="ECO:0000313" key="1">
    <source>
        <dbReference type="EMBL" id="MCP2165468.1"/>
    </source>
</evidence>
<dbReference type="AlphaFoldDB" id="A0AAE3GCV9"/>
<dbReference type="Proteomes" id="UP001206128">
    <property type="component" value="Unassembled WGS sequence"/>
</dbReference>
<gene>
    <name evidence="1" type="ORF">LX83_002326</name>
</gene>
<comment type="caution">
    <text evidence="1">The sequence shown here is derived from an EMBL/GenBank/DDBJ whole genome shotgun (WGS) entry which is preliminary data.</text>
</comment>
<organism evidence="1 2">
    <name type="scientific">Goodfellowiella coeruleoviolacea</name>
    <dbReference type="NCBI Taxonomy" id="334858"/>
    <lineage>
        <taxon>Bacteria</taxon>
        <taxon>Bacillati</taxon>
        <taxon>Actinomycetota</taxon>
        <taxon>Actinomycetes</taxon>
        <taxon>Pseudonocardiales</taxon>
        <taxon>Pseudonocardiaceae</taxon>
        <taxon>Goodfellowiella</taxon>
    </lineage>
</organism>
<dbReference type="InterPro" id="IPR045428">
    <property type="entry name" value="EACC1"/>
</dbReference>
<accession>A0AAE3GCV9</accession>
<dbReference type="EMBL" id="JAMTCK010000005">
    <property type="protein sequence ID" value="MCP2165468.1"/>
    <property type="molecule type" value="Genomic_DNA"/>
</dbReference>
<reference evidence="1" key="1">
    <citation type="submission" date="2022-06" db="EMBL/GenBank/DDBJ databases">
        <title>Genomic Encyclopedia of Archaeal and Bacterial Type Strains, Phase II (KMG-II): from individual species to whole genera.</title>
        <authorList>
            <person name="Goeker M."/>
        </authorList>
    </citation>
    <scope>NUCLEOTIDE SEQUENCE</scope>
    <source>
        <strain evidence="1">DSM 43935</strain>
    </source>
</reference>
<dbReference type="RefSeq" id="WP_253770320.1">
    <property type="nucleotide sequence ID" value="NZ_JAMTCK010000005.1"/>
</dbReference>